<keyword evidence="5" id="KW-0808">Transferase</keyword>
<evidence type="ECO:0000256" key="5">
    <source>
        <dbReference type="ARBA" id="ARBA00022679"/>
    </source>
</evidence>
<proteinExistence type="predicted"/>
<evidence type="ECO:0000256" key="7">
    <source>
        <dbReference type="ARBA" id="ARBA00022777"/>
    </source>
</evidence>
<dbReference type="CDD" id="cd00082">
    <property type="entry name" value="HisKA"/>
    <property type="match status" value="1"/>
</dbReference>
<dbReference type="SUPFAM" id="SSF55874">
    <property type="entry name" value="ATPase domain of HSP90 chaperone/DNA topoisomerase II/histidine kinase"/>
    <property type="match status" value="1"/>
</dbReference>
<evidence type="ECO:0000256" key="3">
    <source>
        <dbReference type="ARBA" id="ARBA00012438"/>
    </source>
</evidence>
<feature type="transmembrane region" description="Helical" evidence="9">
    <location>
        <begin position="219"/>
        <end position="239"/>
    </location>
</feature>
<dbReference type="SUPFAM" id="SSF47384">
    <property type="entry name" value="Homodimeric domain of signal transducing histidine kinase"/>
    <property type="match status" value="1"/>
</dbReference>
<evidence type="ECO:0000256" key="4">
    <source>
        <dbReference type="ARBA" id="ARBA00022475"/>
    </source>
</evidence>
<dbReference type="InterPro" id="IPR005467">
    <property type="entry name" value="His_kinase_dom"/>
</dbReference>
<dbReference type="Gene3D" id="1.10.287.130">
    <property type="match status" value="1"/>
</dbReference>
<keyword evidence="6" id="KW-0547">Nucleotide-binding</keyword>
<dbReference type="GO" id="GO:0000155">
    <property type="term" value="F:phosphorelay sensor kinase activity"/>
    <property type="evidence" value="ECO:0007669"/>
    <property type="project" value="InterPro"/>
</dbReference>
<name>A0A644YVN7_9ZZZZ</name>
<dbReference type="SMART" id="SM00388">
    <property type="entry name" value="HisKA"/>
    <property type="match status" value="1"/>
</dbReference>
<comment type="subcellular location">
    <subcellularLocation>
        <location evidence="2">Cell membrane</location>
        <topology evidence="2">Multi-pass membrane protein</topology>
    </subcellularLocation>
</comment>
<reference evidence="11" key="1">
    <citation type="submission" date="2019-08" db="EMBL/GenBank/DDBJ databases">
        <authorList>
            <person name="Kucharzyk K."/>
            <person name="Murdoch R.W."/>
            <person name="Higgins S."/>
            <person name="Loffler F."/>
        </authorList>
    </citation>
    <scope>NUCLEOTIDE SEQUENCE</scope>
</reference>
<dbReference type="InterPro" id="IPR003661">
    <property type="entry name" value="HisK_dim/P_dom"/>
</dbReference>
<accession>A0A644YVN7</accession>
<evidence type="ECO:0000256" key="1">
    <source>
        <dbReference type="ARBA" id="ARBA00000085"/>
    </source>
</evidence>
<organism evidence="11">
    <name type="scientific">bioreactor metagenome</name>
    <dbReference type="NCBI Taxonomy" id="1076179"/>
    <lineage>
        <taxon>unclassified sequences</taxon>
        <taxon>metagenomes</taxon>
        <taxon>ecological metagenomes</taxon>
    </lineage>
</organism>
<dbReference type="AlphaFoldDB" id="A0A644YVN7"/>
<dbReference type="GO" id="GO:0005524">
    <property type="term" value="F:ATP binding"/>
    <property type="evidence" value="ECO:0007669"/>
    <property type="project" value="UniProtKB-KW"/>
</dbReference>
<dbReference type="EC" id="2.7.13.3" evidence="3"/>
<dbReference type="InterPro" id="IPR036890">
    <property type="entry name" value="HATPase_C_sf"/>
</dbReference>
<keyword evidence="9" id="KW-0812">Transmembrane</keyword>
<dbReference type="PROSITE" id="PS50109">
    <property type="entry name" value="HIS_KIN"/>
    <property type="match status" value="1"/>
</dbReference>
<dbReference type="Gene3D" id="3.30.565.10">
    <property type="entry name" value="Histidine kinase-like ATPase, C-terminal domain"/>
    <property type="match status" value="1"/>
</dbReference>
<evidence type="ECO:0000256" key="6">
    <source>
        <dbReference type="ARBA" id="ARBA00022741"/>
    </source>
</evidence>
<evidence type="ECO:0000256" key="9">
    <source>
        <dbReference type="SAM" id="Phobius"/>
    </source>
</evidence>
<keyword evidence="4" id="KW-1003">Cell membrane</keyword>
<dbReference type="GO" id="GO:0005886">
    <property type="term" value="C:plasma membrane"/>
    <property type="evidence" value="ECO:0007669"/>
    <property type="project" value="UniProtKB-SubCell"/>
</dbReference>
<evidence type="ECO:0000256" key="2">
    <source>
        <dbReference type="ARBA" id="ARBA00004651"/>
    </source>
</evidence>
<gene>
    <name evidence="11" type="ORF">SDC9_78979</name>
</gene>
<dbReference type="EMBL" id="VSSQ01006354">
    <property type="protein sequence ID" value="MPM32417.1"/>
    <property type="molecule type" value="Genomic_DNA"/>
</dbReference>
<dbReference type="InterPro" id="IPR036097">
    <property type="entry name" value="HisK_dim/P_sf"/>
</dbReference>
<evidence type="ECO:0000256" key="8">
    <source>
        <dbReference type="ARBA" id="ARBA00022840"/>
    </source>
</evidence>
<keyword evidence="9" id="KW-0472">Membrane</keyword>
<evidence type="ECO:0000313" key="11">
    <source>
        <dbReference type="EMBL" id="MPM32417.1"/>
    </source>
</evidence>
<comment type="caution">
    <text evidence="11">The sequence shown here is derived from an EMBL/GenBank/DDBJ whole genome shotgun (WGS) entry which is preliminary data.</text>
</comment>
<evidence type="ECO:0000259" key="10">
    <source>
        <dbReference type="PROSITE" id="PS50109"/>
    </source>
</evidence>
<dbReference type="PANTHER" id="PTHR44936:SF10">
    <property type="entry name" value="SENSOR PROTEIN RSTB"/>
    <property type="match status" value="1"/>
</dbReference>
<dbReference type="PANTHER" id="PTHR44936">
    <property type="entry name" value="SENSOR PROTEIN CREC"/>
    <property type="match status" value="1"/>
</dbReference>
<keyword evidence="7" id="KW-0418">Kinase</keyword>
<dbReference type="Pfam" id="PF02518">
    <property type="entry name" value="HATPase_c"/>
    <property type="match status" value="1"/>
</dbReference>
<sequence>MRKQFVRLFLSFVLVLAVVLGIQGIVVVASLQNQRTSWTESVFQEYLDRFTANLKVGLSNRPSSFFPIEQVLLASADDRVSGLYIRNPDGTVAVAYGNTSSGNSLPIPRPRPSEGPMTTMHHDLPMAEEAIGDQGFTSSEMHSDVYVIKILQSGSVTSLMVSKQSERQKQTILLPPQVKANDIAGSLVIMYNNEVLGMVDVLTYTPFTYKNTGRLFKGLLYPFLWAMPFAFIIALLMAASVSRRSQRYTSGIQAALQHLSSGENGVELPSTKIDEQKVINASIRQLDENLLLNKVSRQAWLRSISHDLNTPVASMKLLLDGMTDGVFPVTEQMLRNLKRENDTLSDRIALVSLYANLQSPDTKAIQSELDVASFIQQVFDAFSDEQKDRIYIDADDARLIADQKLLSYACKALLSNALQASDESVGWAIGENCMTFTNTGHLAEGIDFFEPWTKGDSSRGTAGSGLGLPIVKQVMRLHQGTAIIEEREGNVIVSLRW</sequence>
<comment type="catalytic activity">
    <reaction evidence="1">
        <text>ATP + protein L-histidine = ADP + protein N-phospho-L-histidine.</text>
        <dbReference type="EC" id="2.7.13.3"/>
    </reaction>
</comment>
<keyword evidence="8" id="KW-0067">ATP-binding</keyword>
<keyword evidence="9" id="KW-1133">Transmembrane helix</keyword>
<dbReference type="Pfam" id="PF00512">
    <property type="entry name" value="HisKA"/>
    <property type="match status" value="1"/>
</dbReference>
<dbReference type="InterPro" id="IPR003594">
    <property type="entry name" value="HATPase_dom"/>
</dbReference>
<dbReference type="InterPro" id="IPR050980">
    <property type="entry name" value="2C_sensor_his_kinase"/>
</dbReference>
<protein>
    <recommendedName>
        <fullName evidence="3">histidine kinase</fullName>
        <ecNumber evidence="3">2.7.13.3</ecNumber>
    </recommendedName>
</protein>
<feature type="domain" description="Histidine kinase" evidence="10">
    <location>
        <begin position="303"/>
        <end position="497"/>
    </location>
</feature>